<name>A0A1H6CE78_9EURY</name>
<sequence>MSSEYPSLFESCQPRDDVLDGSLQEEQFAAKLSTVVHNPEKAAPVYRDPDSFYDMTYPTEGLRTLLSNLTGRFLATTKYDPGSYTSSILCLDTRFGGGKTHDLIASYHLAENPVDIDDLSHYLLDGDEELAADYQDAVAEGLDIATGVFIGTKADSKDARHADDDPDAPNTRTMWGELAYQLYGLDGYEYLKDYDQDRDAPGEGTLSKLFAQHDQPALILIDEIADYMNKAAGTPVGDKTLADQTLSFVMALLEAAAESEHVTVVYSIADTAFGEQADRVRDGVRDHIEEVNEIGRRQHKTVTPTDENEIGQVLQHRLFSEVPENAAHEAADSYFQFYDQEDRQYPQEATDAGYVDVLAREYPFHPSLIDALTDKIDTIPRFQRTRDALRLLARAVYYLWNHQPDSYDRHWIRIYDLTVADDDPGGGIQTILRERLFDFVDLGPAVTADIYDDDGTAHAQLEDRKWTENGLPPLGTHLTTTVLWHSLAYGEQAAGLTHADLNLAIGHPDLNFDDYDAALSALRGDDMDVACYFLYEEERLRFKQEPNLIRIIDQRIESTPEASAHSRFQNRLTSKEIGDGGFQPVEFPESPADLPDTPDTPKLAVMHPDTAAVEDGGDTPPNRVTQLYEQQAAKHEGETETRIYKNYALFLAPDADRMDAAIDEARRLEAIEALLDSPEQKADLSSEQIEELRERSDEAQLMLGELVRNVYRHLYYPDRDGLTHITIGATESNGGTTLVDAVQTTLEDKIVKRDAGARGSAHVQQKLWQQTQDAMSTEALVNQYAKKPGLDYLFSTKPIRETVSSLVSDHGYAYWDGESETAYWVGTTEPETWPHPEPFAKSPDVETSIRDSDVQIGSAFVVYRDIDALVDDHLDEIDRPEQTVATCAECGAEVENPEGSEPYYCEEHQSDTTCSSCGKEVASEQLLDERGRCQECQPDESWEASKKMMSASRAFSEVRRDAESKAGTDRTPLLEEVTIQVGGDEPFQAAKFISQRPGFKAREDSVTVRMQYETRTDDGTYSAEFTGSPSRFRDVIDQPGSFGDDRETIQFRFQFDEPEPITDEGDDLLAALDNDLDAGNIDVRVEGRGPIQASSEVTV</sequence>
<evidence type="ECO:0000256" key="1">
    <source>
        <dbReference type="SAM" id="Coils"/>
    </source>
</evidence>
<evidence type="ECO:0000313" key="4">
    <source>
        <dbReference type="Proteomes" id="UP000236740"/>
    </source>
</evidence>
<reference evidence="3 4" key="1">
    <citation type="submission" date="2016-10" db="EMBL/GenBank/DDBJ databases">
        <authorList>
            <person name="de Groot N.N."/>
        </authorList>
    </citation>
    <scope>NUCLEOTIDE SEQUENCE [LARGE SCALE GENOMIC DNA]</scope>
    <source>
        <strain evidence="3 4">CGMCC 1.10331</strain>
    </source>
</reference>
<dbReference type="EMBL" id="FNVN01000007">
    <property type="protein sequence ID" value="SEG71097.1"/>
    <property type="molecule type" value="Genomic_DNA"/>
</dbReference>
<dbReference type="OrthoDB" id="25002at2157"/>
<evidence type="ECO:0008006" key="5">
    <source>
        <dbReference type="Google" id="ProtNLM"/>
    </source>
</evidence>
<gene>
    <name evidence="3" type="ORF">SAMN04488133_3379</name>
</gene>
<dbReference type="InterPro" id="IPR007555">
    <property type="entry name" value="DUF499"/>
</dbReference>
<evidence type="ECO:0000313" key="3">
    <source>
        <dbReference type="EMBL" id="SEG71097.1"/>
    </source>
</evidence>
<dbReference type="RefSeq" id="WP_205742829.1">
    <property type="nucleotide sequence ID" value="NZ_CP031314.1"/>
</dbReference>
<dbReference type="AlphaFoldDB" id="A0A1H6CE78"/>
<organism evidence="3 4">
    <name type="scientific">Halobellus limi</name>
    <dbReference type="NCBI Taxonomy" id="699433"/>
    <lineage>
        <taxon>Archaea</taxon>
        <taxon>Methanobacteriati</taxon>
        <taxon>Methanobacteriota</taxon>
        <taxon>Stenosarchaea group</taxon>
        <taxon>Halobacteria</taxon>
        <taxon>Halobacteriales</taxon>
        <taxon>Haloferacaceae</taxon>
        <taxon>Halobellus</taxon>
    </lineage>
</organism>
<dbReference type="Proteomes" id="UP000236740">
    <property type="component" value="Unassembled WGS sequence"/>
</dbReference>
<feature type="coiled-coil region" evidence="1">
    <location>
        <begin position="682"/>
        <end position="709"/>
    </location>
</feature>
<proteinExistence type="predicted"/>
<accession>A0A1H6CE78</accession>
<dbReference type="GeneID" id="39860086"/>
<evidence type="ECO:0000256" key="2">
    <source>
        <dbReference type="SAM" id="MobiDB-lite"/>
    </source>
</evidence>
<keyword evidence="1" id="KW-0175">Coiled coil</keyword>
<feature type="region of interest" description="Disordered" evidence="2">
    <location>
        <begin position="578"/>
        <end position="601"/>
    </location>
</feature>
<keyword evidence="4" id="KW-1185">Reference proteome</keyword>
<protein>
    <recommendedName>
        <fullName evidence="5">DUF499 domain-containing protein</fullName>
    </recommendedName>
</protein>
<dbReference type="Pfam" id="PF04465">
    <property type="entry name" value="DUF499"/>
    <property type="match status" value="1"/>
</dbReference>